<dbReference type="Proteomes" id="UP000007397">
    <property type="component" value="Chromosome"/>
</dbReference>
<dbReference type="KEGG" id="hhd:HBHAL_4387"/>
<organism evidence="1 2">
    <name type="scientific">Halobacillus halophilus (strain ATCC 35676 / DSM 2266 / JCM 20832 / KCTC 3685 / LMG 17431 / NBRC 102448 / NCIMB 2269)</name>
    <name type="common">Sporosarcina halophila</name>
    <dbReference type="NCBI Taxonomy" id="866895"/>
    <lineage>
        <taxon>Bacteria</taxon>
        <taxon>Bacillati</taxon>
        <taxon>Bacillota</taxon>
        <taxon>Bacilli</taxon>
        <taxon>Bacillales</taxon>
        <taxon>Bacillaceae</taxon>
        <taxon>Halobacillus</taxon>
    </lineage>
</organism>
<sequence>MANVIRRLFITLLPLIYMGMIWLQSSYPIQTIKQFLGVLK</sequence>
<accession>I0JRF7</accession>
<reference evidence="1 2" key="1">
    <citation type="journal article" date="2013" name="Environ. Microbiol.">
        <title>Chloride and organic osmolytes: a hybrid strategy to cope with elevated salinities by the moderately halophilic, chloride-dependent bacterium Halobacillus halophilus.</title>
        <authorList>
            <person name="Saum S.H."/>
            <person name="Pfeiffer F."/>
            <person name="Palm P."/>
            <person name="Rampp M."/>
            <person name="Schuster S.C."/>
            <person name="Muller V."/>
            <person name="Oesterhelt D."/>
        </authorList>
    </citation>
    <scope>NUCLEOTIDE SEQUENCE [LARGE SCALE GENOMIC DNA]</scope>
    <source>
        <strain evidence="2">ATCC 35676 / DSM 2266 / JCM 20832 / KCTC 3685 / LMG 17431 / NBRC 102448 / NCIMB 2269</strain>
    </source>
</reference>
<dbReference type="AlphaFoldDB" id="I0JRF7"/>
<keyword evidence="2" id="KW-1185">Reference proteome</keyword>
<proteinExistence type="predicted"/>
<dbReference type="PATRIC" id="fig|866895.3.peg.3420"/>
<dbReference type="STRING" id="866895.HBHAL_4387"/>
<evidence type="ECO:0000313" key="2">
    <source>
        <dbReference type="Proteomes" id="UP000007397"/>
    </source>
</evidence>
<protein>
    <submittedName>
        <fullName evidence="1">Uncharacterized protein</fullName>
    </submittedName>
</protein>
<gene>
    <name evidence="1" type="ordered locus">HBHAL_4387</name>
</gene>
<dbReference type="EMBL" id="HE717023">
    <property type="protein sequence ID" value="CCG46727.1"/>
    <property type="molecule type" value="Genomic_DNA"/>
</dbReference>
<dbReference type="HOGENOM" id="CLU_3290529_0_0_9"/>
<evidence type="ECO:0000313" key="1">
    <source>
        <dbReference type="EMBL" id="CCG46727.1"/>
    </source>
</evidence>
<name>I0JRF7_HALH3</name>